<proteinExistence type="inferred from homology"/>
<feature type="transmembrane region" description="Helical" evidence="12">
    <location>
        <begin position="92"/>
        <end position="111"/>
    </location>
</feature>
<accession>A0ABD5QN06</accession>
<evidence type="ECO:0000256" key="3">
    <source>
        <dbReference type="ARBA" id="ARBA00012374"/>
    </source>
</evidence>
<keyword evidence="9 12" id="KW-0472">Membrane</keyword>
<keyword evidence="8 12" id="KW-1133">Transmembrane helix</keyword>
<feature type="transmembrane region" description="Helical" evidence="12">
    <location>
        <begin position="225"/>
        <end position="245"/>
    </location>
</feature>
<keyword evidence="5" id="KW-1003">Cell membrane</keyword>
<sequence length="274" mass="27902">MSWRELLITVLAGALQGLLEWLPVSSQGNLSIFLSLAGESPEVAVQLSLFLQLGTTLSAAVYYREDIGRAIADAPGWRPREAFEGNNAETTFVVVATAMTGLVGIPIYVLLMDVASELTGGAFVAVIGVLLVITGILQQTSSAVGLGDRELPTLLDAVFVGALQGFSILPGVSRSGTTTSGLLFRGYDGPSAFRLSFLLSIPAGIGAGVLTAVDAGGLPAVGPTAAAGALVASVVVGYAAIDALLRIVERVPFWAICYGLGGLAIVGGGLATLV</sequence>
<evidence type="ECO:0000313" key="14">
    <source>
        <dbReference type="Proteomes" id="UP001595925"/>
    </source>
</evidence>
<dbReference type="Pfam" id="PF02673">
    <property type="entry name" value="BacA"/>
    <property type="match status" value="1"/>
</dbReference>
<feature type="transmembrane region" description="Helical" evidence="12">
    <location>
        <begin position="192"/>
        <end position="213"/>
    </location>
</feature>
<comment type="subcellular location">
    <subcellularLocation>
        <location evidence="1">Cell membrane</location>
        <topology evidence="1">Multi-pass membrane protein</topology>
    </subcellularLocation>
</comment>
<reference evidence="13 14" key="1">
    <citation type="journal article" date="2019" name="Int. J. Syst. Evol. Microbiol.">
        <title>The Global Catalogue of Microorganisms (GCM) 10K type strain sequencing project: providing services to taxonomists for standard genome sequencing and annotation.</title>
        <authorList>
            <consortium name="The Broad Institute Genomics Platform"/>
            <consortium name="The Broad Institute Genome Sequencing Center for Infectious Disease"/>
            <person name="Wu L."/>
            <person name="Ma J."/>
        </authorList>
    </citation>
    <scope>NUCLEOTIDE SEQUENCE [LARGE SCALE GENOMIC DNA]</scope>
    <source>
        <strain evidence="13 14">CGMCC 1.15824</strain>
    </source>
</reference>
<comment type="similarity">
    <text evidence="2">Belongs to the UppP family.</text>
</comment>
<keyword evidence="6 12" id="KW-0812">Transmembrane</keyword>
<evidence type="ECO:0000256" key="5">
    <source>
        <dbReference type="ARBA" id="ARBA00022475"/>
    </source>
</evidence>
<feature type="transmembrane region" description="Helical" evidence="12">
    <location>
        <begin position="151"/>
        <end position="172"/>
    </location>
</feature>
<dbReference type="GO" id="GO:0050380">
    <property type="term" value="F:undecaprenyl-diphosphatase activity"/>
    <property type="evidence" value="ECO:0007669"/>
    <property type="project" value="UniProtKB-EC"/>
</dbReference>
<evidence type="ECO:0000256" key="2">
    <source>
        <dbReference type="ARBA" id="ARBA00010621"/>
    </source>
</evidence>
<evidence type="ECO:0000256" key="9">
    <source>
        <dbReference type="ARBA" id="ARBA00023136"/>
    </source>
</evidence>
<organism evidence="13 14">
    <name type="scientific">Saliphagus infecundisoli</name>
    <dbReference type="NCBI Taxonomy" id="1849069"/>
    <lineage>
        <taxon>Archaea</taxon>
        <taxon>Methanobacteriati</taxon>
        <taxon>Methanobacteriota</taxon>
        <taxon>Stenosarchaea group</taxon>
        <taxon>Halobacteria</taxon>
        <taxon>Halobacteriales</taxon>
        <taxon>Natrialbaceae</taxon>
        <taxon>Saliphagus</taxon>
    </lineage>
</organism>
<keyword evidence="7" id="KW-0378">Hydrolase</keyword>
<dbReference type="EC" id="3.6.1.27" evidence="3"/>
<dbReference type="EMBL" id="JBHSJG010000072">
    <property type="protein sequence ID" value="MFC4990427.1"/>
    <property type="molecule type" value="Genomic_DNA"/>
</dbReference>
<dbReference type="RefSeq" id="WP_224828726.1">
    <property type="nucleotide sequence ID" value="NZ_JAIVEF010000009.1"/>
</dbReference>
<feature type="transmembrane region" description="Helical" evidence="12">
    <location>
        <begin position="252"/>
        <end position="273"/>
    </location>
</feature>
<dbReference type="AlphaFoldDB" id="A0ABD5QN06"/>
<dbReference type="GO" id="GO:0005886">
    <property type="term" value="C:plasma membrane"/>
    <property type="evidence" value="ECO:0007669"/>
    <property type="project" value="UniProtKB-SubCell"/>
</dbReference>
<keyword evidence="14" id="KW-1185">Reference proteome</keyword>
<evidence type="ECO:0000256" key="6">
    <source>
        <dbReference type="ARBA" id="ARBA00022692"/>
    </source>
</evidence>
<evidence type="ECO:0000256" key="11">
    <source>
        <dbReference type="ARBA" id="ARBA00047594"/>
    </source>
</evidence>
<evidence type="ECO:0000256" key="1">
    <source>
        <dbReference type="ARBA" id="ARBA00004651"/>
    </source>
</evidence>
<dbReference type="PANTHER" id="PTHR30622">
    <property type="entry name" value="UNDECAPRENYL-DIPHOSPHATASE"/>
    <property type="match status" value="1"/>
</dbReference>
<evidence type="ECO:0000256" key="10">
    <source>
        <dbReference type="ARBA" id="ARBA00032707"/>
    </source>
</evidence>
<evidence type="ECO:0000313" key="13">
    <source>
        <dbReference type="EMBL" id="MFC4990427.1"/>
    </source>
</evidence>
<evidence type="ECO:0000256" key="12">
    <source>
        <dbReference type="SAM" id="Phobius"/>
    </source>
</evidence>
<evidence type="ECO:0000256" key="8">
    <source>
        <dbReference type="ARBA" id="ARBA00022989"/>
    </source>
</evidence>
<feature type="transmembrane region" description="Helical" evidence="12">
    <location>
        <begin position="118"/>
        <end position="139"/>
    </location>
</feature>
<dbReference type="PANTHER" id="PTHR30622:SF2">
    <property type="entry name" value="UNDECAPRENYL-DIPHOSPHATASE"/>
    <property type="match status" value="1"/>
</dbReference>
<name>A0ABD5QN06_9EURY</name>
<evidence type="ECO:0000256" key="4">
    <source>
        <dbReference type="ARBA" id="ARBA00021581"/>
    </source>
</evidence>
<comment type="catalytic activity">
    <reaction evidence="11">
        <text>di-trans,octa-cis-undecaprenyl diphosphate + H2O = di-trans,octa-cis-undecaprenyl phosphate + phosphate + H(+)</text>
        <dbReference type="Rhea" id="RHEA:28094"/>
        <dbReference type="ChEBI" id="CHEBI:15377"/>
        <dbReference type="ChEBI" id="CHEBI:15378"/>
        <dbReference type="ChEBI" id="CHEBI:43474"/>
        <dbReference type="ChEBI" id="CHEBI:58405"/>
        <dbReference type="ChEBI" id="CHEBI:60392"/>
        <dbReference type="EC" id="3.6.1.27"/>
    </reaction>
</comment>
<dbReference type="InterPro" id="IPR003824">
    <property type="entry name" value="UppP"/>
</dbReference>
<gene>
    <name evidence="13" type="ORF">ACFPFO_22270</name>
</gene>
<evidence type="ECO:0000256" key="7">
    <source>
        <dbReference type="ARBA" id="ARBA00022801"/>
    </source>
</evidence>
<dbReference type="Proteomes" id="UP001595925">
    <property type="component" value="Unassembled WGS sequence"/>
</dbReference>
<comment type="caution">
    <text evidence="13">The sequence shown here is derived from an EMBL/GenBank/DDBJ whole genome shotgun (WGS) entry which is preliminary data.</text>
</comment>
<protein>
    <recommendedName>
        <fullName evidence="4">Undecaprenyl-diphosphatase</fullName>
        <ecNumber evidence="3">3.6.1.27</ecNumber>
    </recommendedName>
    <alternativeName>
        <fullName evidence="10">Undecaprenyl pyrophosphate phosphatase</fullName>
    </alternativeName>
</protein>